<dbReference type="InterPro" id="IPR029058">
    <property type="entry name" value="AB_hydrolase_fold"/>
</dbReference>
<dbReference type="Gene3D" id="3.40.50.1820">
    <property type="entry name" value="alpha/beta hydrolase"/>
    <property type="match status" value="1"/>
</dbReference>
<dbReference type="SUPFAM" id="SSF53474">
    <property type="entry name" value="alpha/beta-Hydrolases"/>
    <property type="match status" value="1"/>
</dbReference>
<sequence length="276" mass="30167">MILYVIDKYNTDPTHIYVTGGSSGAMMSHVRAATVLRRLFGGVDQWNNSCFGGQVKASADQLKKVVLGVYPSNGGPRPKMQVRHGNADSTLAPLNYQETIKQWTGVFDVSKFRRVNGRIPHRWGLPHSLAPSLSRLGICPSEKDGRTSSIDWLNALGFDAGFTILGKKPSIKAIQSLKDVMPVSFAVGFVAAAWNTTSSQTRKIERAPVPWVVVLFVCSTTLMALGIAGVYQSFQVRDSDVFDPMRGLTYDNPYMDLPSSGTMLHASARAQLSQNV</sequence>
<organism evidence="2 3">
    <name type="scientific">Seiridium cardinale</name>
    <dbReference type="NCBI Taxonomy" id="138064"/>
    <lineage>
        <taxon>Eukaryota</taxon>
        <taxon>Fungi</taxon>
        <taxon>Dikarya</taxon>
        <taxon>Ascomycota</taxon>
        <taxon>Pezizomycotina</taxon>
        <taxon>Sordariomycetes</taxon>
        <taxon>Xylariomycetidae</taxon>
        <taxon>Amphisphaeriales</taxon>
        <taxon>Sporocadaceae</taxon>
        <taxon>Seiridium</taxon>
    </lineage>
</organism>
<evidence type="ECO:0000313" key="2">
    <source>
        <dbReference type="EMBL" id="KAK9770517.1"/>
    </source>
</evidence>
<keyword evidence="1" id="KW-0812">Transmembrane</keyword>
<dbReference type="EMBL" id="JARVKM010000091">
    <property type="protein sequence ID" value="KAK9770517.1"/>
    <property type="molecule type" value="Genomic_DNA"/>
</dbReference>
<feature type="transmembrane region" description="Helical" evidence="1">
    <location>
        <begin position="209"/>
        <end position="231"/>
    </location>
</feature>
<accession>A0ABR2X9T3</accession>
<comment type="caution">
    <text evidence="2">The sequence shown here is derived from an EMBL/GenBank/DDBJ whole genome shotgun (WGS) entry which is preliminary data.</text>
</comment>
<reference evidence="2 3" key="1">
    <citation type="submission" date="2024-02" db="EMBL/GenBank/DDBJ databases">
        <title>First draft genome assembly of two strains of Seiridium cardinale.</title>
        <authorList>
            <person name="Emiliani G."/>
            <person name="Scali E."/>
        </authorList>
    </citation>
    <scope>NUCLEOTIDE SEQUENCE [LARGE SCALE GENOMIC DNA]</scope>
    <source>
        <strain evidence="2 3">BM-138-000479</strain>
    </source>
</reference>
<gene>
    <name evidence="2" type="ORF">SCAR479_12788</name>
</gene>
<proteinExistence type="predicted"/>
<keyword evidence="1" id="KW-0472">Membrane</keyword>
<keyword evidence="1" id="KW-1133">Transmembrane helix</keyword>
<protein>
    <recommendedName>
        <fullName evidence="4">Carboxylic ester hydrolase</fullName>
    </recommendedName>
</protein>
<keyword evidence="3" id="KW-1185">Reference proteome</keyword>
<dbReference type="Proteomes" id="UP001465668">
    <property type="component" value="Unassembled WGS sequence"/>
</dbReference>
<evidence type="ECO:0000256" key="1">
    <source>
        <dbReference type="SAM" id="Phobius"/>
    </source>
</evidence>
<evidence type="ECO:0000313" key="3">
    <source>
        <dbReference type="Proteomes" id="UP001465668"/>
    </source>
</evidence>
<evidence type="ECO:0008006" key="4">
    <source>
        <dbReference type="Google" id="ProtNLM"/>
    </source>
</evidence>
<name>A0ABR2X9T3_9PEZI</name>